<dbReference type="EMBL" id="JAGGJZ010000001">
    <property type="protein sequence ID" value="MBP1888916.1"/>
    <property type="molecule type" value="Genomic_DNA"/>
</dbReference>
<evidence type="ECO:0000313" key="1">
    <source>
        <dbReference type="EMBL" id="MBP1888916.1"/>
    </source>
</evidence>
<accession>A0ABS4EY46</accession>
<sequence>MIEFKTNPNSTRINSCEIDKLIGFIFSNKKYIKITINILARVRYNINDKNELNSTIDNDPISELVIKDEHIDEYKSVMYDFYNCDDDVLNKRRGRLLEKIMDRIGVINNIIEFDKIEEALVYKNGVLISKKDIDTVYNGNKIELQECKATLTNNCRPPFYKNNSDRKKFELMNSIRDHVDNGIEVFPYLVTYSTSTKKCLRFLARYNINNLMIISGNDIEELCNRSFG</sequence>
<comment type="caution">
    <text evidence="1">The sequence shown here is derived from an EMBL/GenBank/DDBJ whole genome shotgun (WGS) entry which is preliminary data.</text>
</comment>
<organism evidence="1 2">
    <name type="scientific">Clostridium moniliforme</name>
    <dbReference type="NCBI Taxonomy" id="39489"/>
    <lineage>
        <taxon>Bacteria</taxon>
        <taxon>Bacillati</taxon>
        <taxon>Bacillota</taxon>
        <taxon>Clostridia</taxon>
        <taxon>Eubacteriales</taxon>
        <taxon>Clostridiaceae</taxon>
        <taxon>Clostridium</taxon>
    </lineage>
</organism>
<keyword evidence="2" id="KW-1185">Reference proteome</keyword>
<name>A0ABS4EY46_9CLOT</name>
<reference evidence="1 2" key="1">
    <citation type="submission" date="2021-03" db="EMBL/GenBank/DDBJ databases">
        <title>Genomic Encyclopedia of Type Strains, Phase IV (KMG-IV): sequencing the most valuable type-strain genomes for metagenomic binning, comparative biology and taxonomic classification.</title>
        <authorList>
            <person name="Goeker M."/>
        </authorList>
    </citation>
    <scope>NUCLEOTIDE SEQUENCE [LARGE SCALE GENOMIC DNA]</scope>
    <source>
        <strain evidence="1 2">DSM 3984</strain>
    </source>
</reference>
<dbReference type="RefSeq" id="WP_209795632.1">
    <property type="nucleotide sequence ID" value="NZ_JAGGJZ010000001.1"/>
</dbReference>
<dbReference type="Proteomes" id="UP000783390">
    <property type="component" value="Unassembled WGS sequence"/>
</dbReference>
<evidence type="ECO:0008006" key="3">
    <source>
        <dbReference type="Google" id="ProtNLM"/>
    </source>
</evidence>
<evidence type="ECO:0000313" key="2">
    <source>
        <dbReference type="Proteomes" id="UP000783390"/>
    </source>
</evidence>
<protein>
    <recommendedName>
        <fullName evidence="3">Restriction endonuclease</fullName>
    </recommendedName>
</protein>
<gene>
    <name evidence="1" type="ORF">J2Z53_000495</name>
</gene>
<proteinExistence type="predicted"/>